<keyword evidence="4" id="KW-1185">Reference proteome</keyword>
<evidence type="ECO:0000313" key="3">
    <source>
        <dbReference type="EMBL" id="GAA2009398.1"/>
    </source>
</evidence>
<dbReference type="EMBL" id="BAAAPC010000020">
    <property type="protein sequence ID" value="GAA2009398.1"/>
    <property type="molecule type" value="Genomic_DNA"/>
</dbReference>
<reference evidence="3 4" key="1">
    <citation type="journal article" date="2019" name="Int. J. Syst. Evol. Microbiol.">
        <title>The Global Catalogue of Microorganisms (GCM) 10K type strain sequencing project: providing services to taxonomists for standard genome sequencing and annotation.</title>
        <authorList>
            <consortium name="The Broad Institute Genomics Platform"/>
            <consortium name="The Broad Institute Genome Sequencing Center for Infectious Disease"/>
            <person name="Wu L."/>
            <person name="Ma J."/>
        </authorList>
    </citation>
    <scope>NUCLEOTIDE SEQUENCE [LARGE SCALE GENOMIC DNA]</scope>
    <source>
        <strain evidence="3 4">JCM 15313</strain>
    </source>
</reference>
<proteinExistence type="predicted"/>
<protein>
    <submittedName>
        <fullName evidence="3">Cupin domain-containing protein</fullName>
    </submittedName>
</protein>
<name>A0ABN2TH70_9ACTN</name>
<evidence type="ECO:0000259" key="2">
    <source>
        <dbReference type="Pfam" id="PF07883"/>
    </source>
</evidence>
<sequence length="142" mass="15130">MSDSAPLKVAYGDVEPTRRQGGEIRVLLTPASVGATAGFMGVLTIGPGEYVSEHYHPYSDEFLFVSEGAVDVRLDGEHVRLEADDALMVRRGTRHRLSCGGTQAAKLVFHLGPLAPRPNLGHVDTEPLPHPEAPVPKVGGQG</sequence>
<dbReference type="InterPro" id="IPR014710">
    <property type="entry name" value="RmlC-like_jellyroll"/>
</dbReference>
<organism evidence="3 4">
    <name type="scientific">Nocardiopsis rhodophaea</name>
    <dbReference type="NCBI Taxonomy" id="280238"/>
    <lineage>
        <taxon>Bacteria</taxon>
        <taxon>Bacillati</taxon>
        <taxon>Actinomycetota</taxon>
        <taxon>Actinomycetes</taxon>
        <taxon>Streptosporangiales</taxon>
        <taxon>Nocardiopsidaceae</taxon>
        <taxon>Nocardiopsis</taxon>
    </lineage>
</organism>
<dbReference type="InterPro" id="IPR016672">
    <property type="entry name" value="Polyketide_Synth_CurC_prd"/>
</dbReference>
<comment type="caution">
    <text evidence="3">The sequence shown here is derived from an EMBL/GenBank/DDBJ whole genome shotgun (WGS) entry which is preliminary data.</text>
</comment>
<dbReference type="CDD" id="cd06991">
    <property type="entry name" value="cupin_TcmJ-like"/>
    <property type="match status" value="1"/>
</dbReference>
<feature type="domain" description="Cupin type-2" evidence="2">
    <location>
        <begin position="42"/>
        <end position="109"/>
    </location>
</feature>
<evidence type="ECO:0000313" key="4">
    <source>
        <dbReference type="Proteomes" id="UP001501585"/>
    </source>
</evidence>
<dbReference type="Proteomes" id="UP001501585">
    <property type="component" value="Unassembled WGS sequence"/>
</dbReference>
<dbReference type="InterPro" id="IPR052044">
    <property type="entry name" value="PKS_Associated_Protein"/>
</dbReference>
<dbReference type="RefSeq" id="WP_344108537.1">
    <property type="nucleotide sequence ID" value="NZ_BAAAPC010000020.1"/>
</dbReference>
<dbReference type="PANTHER" id="PTHR36114:SF1">
    <property type="entry name" value="16.7 KDA PROTEIN IN WHIE LOCUS"/>
    <property type="match status" value="1"/>
</dbReference>
<dbReference type="SUPFAM" id="SSF51182">
    <property type="entry name" value="RmlC-like cupins"/>
    <property type="match status" value="1"/>
</dbReference>
<dbReference type="Pfam" id="PF07883">
    <property type="entry name" value="Cupin_2"/>
    <property type="match status" value="1"/>
</dbReference>
<dbReference type="InterPro" id="IPR011051">
    <property type="entry name" value="RmlC_Cupin_sf"/>
</dbReference>
<feature type="region of interest" description="Disordered" evidence="1">
    <location>
        <begin position="120"/>
        <end position="142"/>
    </location>
</feature>
<dbReference type="Gene3D" id="2.60.120.10">
    <property type="entry name" value="Jelly Rolls"/>
    <property type="match status" value="1"/>
</dbReference>
<accession>A0ABN2TH70</accession>
<dbReference type="InterPro" id="IPR013096">
    <property type="entry name" value="Cupin_2"/>
</dbReference>
<dbReference type="PANTHER" id="PTHR36114">
    <property type="entry name" value="16.7 KDA PROTEIN IN WHIE LOCUS"/>
    <property type="match status" value="1"/>
</dbReference>
<gene>
    <name evidence="3" type="ORF">GCM10009799_41580</name>
</gene>
<dbReference type="PIRSF" id="PIRSF016602">
    <property type="entry name" value="CurC_prd"/>
    <property type="match status" value="1"/>
</dbReference>
<evidence type="ECO:0000256" key="1">
    <source>
        <dbReference type="SAM" id="MobiDB-lite"/>
    </source>
</evidence>